<gene>
    <name evidence="2" type="ORF">C7443_102217</name>
</gene>
<dbReference type="Pfam" id="PF22818">
    <property type="entry name" value="ApeI-like"/>
    <property type="match status" value="1"/>
</dbReference>
<accession>A0A317N357</accession>
<protein>
    <submittedName>
        <fullName evidence="2">3-hydroxymyristoyl/3-hydroxydecanoyl-(Acyl carrier protein) dehydratase</fullName>
    </submittedName>
</protein>
<dbReference type="InterPro" id="IPR029069">
    <property type="entry name" value="HotDog_dom_sf"/>
</dbReference>
<feature type="domain" description="ApeI dehydratase-like" evidence="1">
    <location>
        <begin position="6"/>
        <end position="91"/>
    </location>
</feature>
<keyword evidence="3" id="KW-1185">Reference proteome</keyword>
<dbReference type="Gene3D" id="3.10.129.10">
    <property type="entry name" value="Hotdog Thioesterase"/>
    <property type="match status" value="1"/>
</dbReference>
<dbReference type="RefSeq" id="WP_342774200.1">
    <property type="nucleotide sequence ID" value="NZ_QGTJ01000002.1"/>
</dbReference>
<comment type="caution">
    <text evidence="2">The sequence shown here is derived from an EMBL/GenBank/DDBJ whole genome shotgun (WGS) entry which is preliminary data.</text>
</comment>
<organism evidence="2 3">
    <name type="scientific">Plasticicumulans acidivorans</name>
    <dbReference type="NCBI Taxonomy" id="886464"/>
    <lineage>
        <taxon>Bacteria</taxon>
        <taxon>Pseudomonadati</taxon>
        <taxon>Pseudomonadota</taxon>
        <taxon>Gammaproteobacteria</taxon>
        <taxon>Candidatus Competibacteraceae</taxon>
        <taxon>Plasticicumulans</taxon>
    </lineage>
</organism>
<dbReference type="EMBL" id="QGTJ01000002">
    <property type="protein sequence ID" value="PWV64567.1"/>
    <property type="molecule type" value="Genomic_DNA"/>
</dbReference>
<dbReference type="SUPFAM" id="SSF54637">
    <property type="entry name" value="Thioesterase/thiol ester dehydrase-isomerase"/>
    <property type="match status" value="1"/>
</dbReference>
<proteinExistence type="predicted"/>
<dbReference type="InterPro" id="IPR054545">
    <property type="entry name" value="ApeI-like"/>
</dbReference>
<evidence type="ECO:0000313" key="3">
    <source>
        <dbReference type="Proteomes" id="UP000246569"/>
    </source>
</evidence>
<dbReference type="AlphaFoldDB" id="A0A317N357"/>
<evidence type="ECO:0000313" key="2">
    <source>
        <dbReference type="EMBL" id="PWV64567.1"/>
    </source>
</evidence>
<name>A0A317N357_9GAMM</name>
<dbReference type="Proteomes" id="UP000246569">
    <property type="component" value="Unassembled WGS sequence"/>
</dbReference>
<sequence>MTPAPLTLSLPATHPVFAGHFPAHPVLPGALLLDLLVHALADAAAGDWQVLSAKFLQPVGPGERLQASFSAGAHGLGFELRSAGRVVASGRLARGATA</sequence>
<evidence type="ECO:0000259" key="1">
    <source>
        <dbReference type="Pfam" id="PF22818"/>
    </source>
</evidence>
<reference evidence="2 3" key="1">
    <citation type="submission" date="2018-05" db="EMBL/GenBank/DDBJ databases">
        <title>Genomic Encyclopedia of Type Strains, Phase IV (KMG-IV): sequencing the most valuable type-strain genomes for metagenomic binning, comparative biology and taxonomic classification.</title>
        <authorList>
            <person name="Goeker M."/>
        </authorList>
    </citation>
    <scope>NUCLEOTIDE SEQUENCE [LARGE SCALE GENOMIC DNA]</scope>
    <source>
        <strain evidence="2 3">DSM 23606</strain>
    </source>
</reference>